<sequence length="159" mass="18636">MIKMIDKKFEDKLKNLRELYIDKRPEVSQKLEDSKKFEAFMALSDEEKEEKLHAKLEMLTDKLIKLDEKLGNALANEASANDISELKYYIDAVKNKKLILEQKLELIKNGEFDIARKERVKRQLTDLELKRCKALLGKKDCSKINEKIALKKKAINRLK</sequence>
<protein>
    <submittedName>
        <fullName evidence="2">Uncharacterized protein</fullName>
    </submittedName>
</protein>
<organism evidence="2 3">
    <name type="scientific">Lactococcus cremoris subsp. tructae</name>
    <dbReference type="NCBI Taxonomy" id="542833"/>
    <lineage>
        <taxon>Bacteria</taxon>
        <taxon>Bacillati</taxon>
        <taxon>Bacillota</taxon>
        <taxon>Bacilli</taxon>
        <taxon>Lactobacillales</taxon>
        <taxon>Streptococcaceae</taxon>
        <taxon>Lactococcus</taxon>
    </lineage>
</organism>
<accession>A0A2A5SUC2</accession>
<evidence type="ECO:0000313" key="3">
    <source>
        <dbReference type="Proteomes" id="UP000218711"/>
    </source>
</evidence>
<dbReference type="AlphaFoldDB" id="A0A2A5SUC2"/>
<name>A0A2A5SUC2_LACLC</name>
<dbReference type="EMBL" id="JXKC01000003">
    <property type="protein sequence ID" value="PCS19530.1"/>
    <property type="molecule type" value="Genomic_DNA"/>
</dbReference>
<keyword evidence="1" id="KW-0175">Coiled coil</keyword>
<proteinExistence type="predicted"/>
<gene>
    <name evidence="2" type="ORF">RU92_GL001861</name>
</gene>
<comment type="caution">
    <text evidence="2">The sequence shown here is derived from an EMBL/GenBank/DDBJ whole genome shotgun (WGS) entry which is preliminary data.</text>
</comment>
<reference evidence="2 3" key="1">
    <citation type="submission" date="2014-12" db="EMBL/GenBank/DDBJ databases">
        <title>Draft genome sequences of 10 type strains of Lactococcus.</title>
        <authorList>
            <person name="Sun Z."/>
            <person name="Zhong Z."/>
            <person name="Liu W."/>
            <person name="Zhang W."/>
            <person name="Zhang H."/>
        </authorList>
    </citation>
    <scope>NUCLEOTIDE SEQUENCE [LARGE SCALE GENOMIC DNA]</scope>
    <source>
        <strain evidence="2 3">DSM 21502</strain>
    </source>
</reference>
<evidence type="ECO:0000313" key="2">
    <source>
        <dbReference type="EMBL" id="PCS19530.1"/>
    </source>
</evidence>
<dbReference type="Proteomes" id="UP000218711">
    <property type="component" value="Unassembled WGS sequence"/>
</dbReference>
<feature type="coiled-coil region" evidence="1">
    <location>
        <begin position="49"/>
        <end position="76"/>
    </location>
</feature>
<evidence type="ECO:0000256" key="1">
    <source>
        <dbReference type="SAM" id="Coils"/>
    </source>
</evidence>